<dbReference type="Proteomes" id="UP000297951">
    <property type="component" value="Unassembled WGS sequence"/>
</dbReference>
<evidence type="ECO:0000313" key="5">
    <source>
        <dbReference type="Proteomes" id="UP000297951"/>
    </source>
</evidence>
<dbReference type="OrthoDB" id="9795736at2"/>
<gene>
    <name evidence="4" type="ORF">E4U03_10700</name>
</gene>
<proteinExistence type="predicted"/>
<dbReference type="PANTHER" id="PTHR41386">
    <property type="entry name" value="INTEGRAL MEMBRANE PROTEIN-RELATED"/>
    <property type="match status" value="1"/>
</dbReference>
<dbReference type="InterPro" id="IPR010406">
    <property type="entry name" value="DUF1003"/>
</dbReference>
<organism evidence="4 5">
    <name type="scientific">Rothia nasimurium</name>
    <dbReference type="NCBI Taxonomy" id="85336"/>
    <lineage>
        <taxon>Bacteria</taxon>
        <taxon>Bacillati</taxon>
        <taxon>Actinomycetota</taxon>
        <taxon>Actinomycetes</taxon>
        <taxon>Micrococcales</taxon>
        <taxon>Micrococcaceae</taxon>
        <taxon>Rothia</taxon>
    </lineage>
</organism>
<feature type="transmembrane region" description="Helical" evidence="3">
    <location>
        <begin position="43"/>
        <end position="65"/>
    </location>
</feature>
<dbReference type="Pfam" id="PF06210">
    <property type="entry name" value="DUF1003"/>
    <property type="match status" value="1"/>
</dbReference>
<accession>A0A4Y9F3H0</accession>
<feature type="coiled-coil region" evidence="1">
    <location>
        <begin position="112"/>
        <end position="146"/>
    </location>
</feature>
<evidence type="ECO:0000256" key="3">
    <source>
        <dbReference type="SAM" id="Phobius"/>
    </source>
</evidence>
<feature type="transmembrane region" description="Helical" evidence="3">
    <location>
        <begin position="14"/>
        <end position="31"/>
    </location>
</feature>
<reference evidence="4 5" key="1">
    <citation type="submission" date="2019-03" db="EMBL/GenBank/DDBJ databases">
        <title>Diversity of the mouse oral microbiome.</title>
        <authorList>
            <person name="Joseph S."/>
            <person name="Aduse-Opoku J."/>
            <person name="Curtis M."/>
            <person name="Wade W."/>
            <person name="Hashim A."/>
        </authorList>
    </citation>
    <scope>NUCLEOTIDE SEQUENCE [LARGE SCALE GENOMIC DNA]</scope>
    <source>
        <strain evidence="5">irhom_31</strain>
    </source>
</reference>
<evidence type="ECO:0000313" key="4">
    <source>
        <dbReference type="EMBL" id="TFU20731.1"/>
    </source>
</evidence>
<keyword evidence="1" id="KW-0175">Coiled coil</keyword>
<feature type="region of interest" description="Disordered" evidence="2">
    <location>
        <begin position="170"/>
        <end position="195"/>
    </location>
</feature>
<name>A0A4Y9F3H0_9MICC</name>
<dbReference type="AlphaFoldDB" id="A0A4Y9F3H0"/>
<keyword evidence="3" id="KW-1133">Transmembrane helix</keyword>
<keyword evidence="3" id="KW-0472">Membrane</keyword>
<protein>
    <submittedName>
        <fullName evidence="4">DUF1003 domain-containing protein</fullName>
    </submittedName>
</protein>
<comment type="caution">
    <text evidence="4">The sequence shown here is derived from an EMBL/GenBank/DDBJ whole genome shotgun (WGS) entry which is preliminary data.</text>
</comment>
<dbReference type="PANTHER" id="PTHR41386:SF1">
    <property type="entry name" value="MEMBRANE PROTEIN"/>
    <property type="match status" value="1"/>
</dbReference>
<dbReference type="EMBL" id="SPQC01000048">
    <property type="protein sequence ID" value="TFU20731.1"/>
    <property type="molecule type" value="Genomic_DNA"/>
</dbReference>
<sequence>MTEKIARFMGTPQFLLWMTIFCALWLGWNTLAPEELQFDPRSLNFTLLTLMLSLQASYAAPLLLLAQNRQDDRDRVVARQDRQRDQRNLEETEYLTREIASLRITLREVATRDFVRGEMRDIMDELAEVQRRQEELFARAETLAAKANELESPQATKPFDSNAAQPVTTAFDVLGDDHPKMRKKKKVKDIDRSFE</sequence>
<evidence type="ECO:0000256" key="1">
    <source>
        <dbReference type="SAM" id="Coils"/>
    </source>
</evidence>
<evidence type="ECO:0000256" key="2">
    <source>
        <dbReference type="SAM" id="MobiDB-lite"/>
    </source>
</evidence>
<keyword evidence="3" id="KW-0812">Transmembrane</keyword>